<organism evidence="1 2">
    <name type="scientific">Monopterus albus</name>
    <name type="common">Swamp eel</name>
    <dbReference type="NCBI Taxonomy" id="43700"/>
    <lineage>
        <taxon>Eukaryota</taxon>
        <taxon>Metazoa</taxon>
        <taxon>Chordata</taxon>
        <taxon>Craniata</taxon>
        <taxon>Vertebrata</taxon>
        <taxon>Euteleostomi</taxon>
        <taxon>Actinopterygii</taxon>
        <taxon>Neopterygii</taxon>
        <taxon>Teleostei</taxon>
        <taxon>Neoteleostei</taxon>
        <taxon>Acanthomorphata</taxon>
        <taxon>Anabantaria</taxon>
        <taxon>Synbranchiformes</taxon>
        <taxon>Synbranchidae</taxon>
        <taxon>Monopterus</taxon>
    </lineage>
</organism>
<name>A0A3Q3KEQ9_MONAL</name>
<protein>
    <submittedName>
        <fullName evidence="1">Uncharacterized protein</fullName>
    </submittedName>
</protein>
<keyword evidence="2" id="KW-1185">Reference proteome</keyword>
<dbReference type="Ensembl" id="ENSMALT00000028013.1">
    <property type="protein sequence ID" value="ENSMALP00000027508.1"/>
    <property type="gene ID" value="ENSMALG00000019092.1"/>
</dbReference>
<dbReference type="STRING" id="43700.ENSMALP00000027508"/>
<evidence type="ECO:0000313" key="2">
    <source>
        <dbReference type="Proteomes" id="UP000261600"/>
    </source>
</evidence>
<reference evidence="1" key="1">
    <citation type="submission" date="2025-08" db="UniProtKB">
        <authorList>
            <consortium name="Ensembl"/>
        </authorList>
    </citation>
    <scope>IDENTIFICATION</scope>
</reference>
<dbReference type="Proteomes" id="UP000261600">
    <property type="component" value="Unplaced"/>
</dbReference>
<dbReference type="AlphaFoldDB" id="A0A3Q3KEQ9"/>
<reference evidence="1" key="2">
    <citation type="submission" date="2025-09" db="UniProtKB">
        <authorList>
            <consortium name="Ensembl"/>
        </authorList>
    </citation>
    <scope>IDENTIFICATION</scope>
</reference>
<evidence type="ECO:0000313" key="1">
    <source>
        <dbReference type="Ensembl" id="ENSMALP00000027508.1"/>
    </source>
</evidence>
<accession>A0A3Q3KEQ9</accession>
<proteinExistence type="predicted"/>
<sequence length="123" mass="13778">MPRPNALFPPLHSYLWSEGWRGDTDDVEYPEARLRDGCKCIVADGGASWLQRVAHKHLLLISVHIFCSHSYNKQPEDDHDSEPQATDHGGVLVDSIQETFEQGPLCHDGLWLPLVGSGKHEVL</sequence>